<protein>
    <recommendedName>
        <fullName evidence="2">Thymidylate kinase</fullName>
    </recommendedName>
</protein>
<name>A0A645I7S8_9ZZZZ</name>
<comment type="caution">
    <text evidence="1">The sequence shown here is derived from an EMBL/GenBank/DDBJ whole genome shotgun (WGS) entry which is preliminary data.</text>
</comment>
<evidence type="ECO:0000313" key="1">
    <source>
        <dbReference type="EMBL" id="MPN46832.1"/>
    </source>
</evidence>
<dbReference type="EMBL" id="VSSQ01107831">
    <property type="protein sequence ID" value="MPN46832.1"/>
    <property type="molecule type" value="Genomic_DNA"/>
</dbReference>
<dbReference type="AlphaFoldDB" id="A0A645I7S8"/>
<sequence length="37" mass="4303">MLLEKYSDRIVKIDASQDIESVFLDVKKHLMIILGIK</sequence>
<evidence type="ECO:0008006" key="2">
    <source>
        <dbReference type="Google" id="ProtNLM"/>
    </source>
</evidence>
<accession>A0A645I7S8</accession>
<reference evidence="1" key="1">
    <citation type="submission" date="2019-08" db="EMBL/GenBank/DDBJ databases">
        <authorList>
            <person name="Kucharzyk K."/>
            <person name="Murdoch R.W."/>
            <person name="Higgins S."/>
            <person name="Loffler F."/>
        </authorList>
    </citation>
    <scope>NUCLEOTIDE SEQUENCE</scope>
</reference>
<proteinExistence type="predicted"/>
<gene>
    <name evidence="1" type="ORF">SDC9_194431</name>
</gene>
<organism evidence="1">
    <name type="scientific">bioreactor metagenome</name>
    <dbReference type="NCBI Taxonomy" id="1076179"/>
    <lineage>
        <taxon>unclassified sequences</taxon>
        <taxon>metagenomes</taxon>
        <taxon>ecological metagenomes</taxon>
    </lineage>
</organism>